<dbReference type="AlphaFoldDB" id="A0A3G8JRP4"/>
<organism evidence="1 2">
    <name type="scientific">Gordonia insulae</name>
    <dbReference type="NCBI Taxonomy" id="2420509"/>
    <lineage>
        <taxon>Bacteria</taxon>
        <taxon>Bacillati</taxon>
        <taxon>Actinomycetota</taxon>
        <taxon>Actinomycetes</taxon>
        <taxon>Mycobacteriales</taxon>
        <taxon>Gordoniaceae</taxon>
        <taxon>Gordonia</taxon>
    </lineage>
</organism>
<dbReference type="PROSITE" id="PS51257">
    <property type="entry name" value="PROKAR_LIPOPROTEIN"/>
    <property type="match status" value="1"/>
</dbReference>
<dbReference type="RefSeq" id="WP_232016999.1">
    <property type="nucleotide sequence ID" value="NZ_CP033972.1"/>
</dbReference>
<accession>A0A3G8JRP4</accession>
<evidence type="ECO:0000313" key="2">
    <source>
        <dbReference type="Proteomes" id="UP000271469"/>
    </source>
</evidence>
<protein>
    <submittedName>
        <fullName evidence="1">Uncharacterized protein</fullName>
    </submittedName>
</protein>
<proteinExistence type="predicted"/>
<reference evidence="1 2" key="1">
    <citation type="submission" date="2018-11" db="EMBL/GenBank/DDBJ databases">
        <title>Gordonia insulae sp. nov., isolated from an island soil.</title>
        <authorList>
            <person name="Kim Y.S."/>
            <person name="Kim S.B."/>
        </authorList>
    </citation>
    <scope>NUCLEOTIDE SEQUENCE [LARGE SCALE GENOMIC DNA]</scope>
    <source>
        <strain evidence="1 2">MMS17-SY073</strain>
    </source>
</reference>
<dbReference type="KEGG" id="gom:D7316_04178"/>
<keyword evidence="2" id="KW-1185">Reference proteome</keyword>
<sequence length="475" mass="50858">MRNYKWLVSSTVVVVVACLAVALGGERGVGAVASAQPTQQSVTPVAKPPDEPKECVGSRFATFGAVYDAIFDSLLPMLPAEIKRQSSTIRARAHRDMKGLRISSLAVSNHPAHLGADEKDPIMTYRDPISQWIVSQLIDVREGRSGQAIEVENLTVAQAVETVWLYLYVTVMVPLTILRRTVPAIATVAGPITVGTLLTFPILLGVFASTQIYKVVSEKLIDSCIASVTRSQKENAGKPVKDLRFTQSVPAIVREIAGQVDIADADTCPSIGSIPLSRIVTRTSNYLQLITTDPRTDRQIAAAAGQVQDWMRHARVHQNLIPADPADFTTPEYALSQLGVLIPYVGGTPLDIGIGLAHNRNQGADLGATVPVSSLTVTKTLTAAYYAYALAAHVVELAWQEGGTDPSAALLNDLFPGAGITADMVPRSAGIIGAPNLYGLVVYHNVLRSMCLAEDKRPAPTKTDGKRVPVSAARW</sequence>
<evidence type="ECO:0000313" key="1">
    <source>
        <dbReference type="EMBL" id="AZG47566.1"/>
    </source>
</evidence>
<dbReference type="Proteomes" id="UP000271469">
    <property type="component" value="Chromosome"/>
</dbReference>
<dbReference type="EMBL" id="CP033972">
    <property type="protein sequence ID" value="AZG47566.1"/>
    <property type="molecule type" value="Genomic_DNA"/>
</dbReference>
<name>A0A3G8JRP4_9ACTN</name>
<gene>
    <name evidence="1" type="ORF">D7316_04178</name>
</gene>